<keyword evidence="6" id="KW-0223">Dioxygenase</keyword>
<dbReference type="PANTHER" id="PTHR32332:SF20">
    <property type="entry name" value="2-NITROPROPANE DIOXYGENASE-LIKE PROTEIN"/>
    <property type="match status" value="1"/>
</dbReference>
<comment type="caution">
    <text evidence="6">The sequence shown here is derived from an EMBL/GenBank/DDBJ whole genome shotgun (WGS) entry which is preliminary data.</text>
</comment>
<evidence type="ECO:0000256" key="3">
    <source>
        <dbReference type="ARBA" id="ARBA00022630"/>
    </source>
</evidence>
<dbReference type="AlphaFoldDB" id="A0A2T2WFD3"/>
<keyword evidence="3" id="KW-0285">Flavoprotein</keyword>
<dbReference type="PANTHER" id="PTHR32332">
    <property type="entry name" value="2-NITROPROPANE DIOXYGENASE"/>
    <property type="match status" value="1"/>
</dbReference>
<proteinExistence type="predicted"/>
<dbReference type="EMBL" id="PXYV01000046">
    <property type="protein sequence ID" value="PSR20957.1"/>
    <property type="molecule type" value="Genomic_DNA"/>
</dbReference>
<evidence type="ECO:0000256" key="4">
    <source>
        <dbReference type="ARBA" id="ARBA00022643"/>
    </source>
</evidence>
<keyword evidence="4" id="KW-0288">FMN</keyword>
<dbReference type="InterPro" id="IPR013785">
    <property type="entry name" value="Aldolase_TIM"/>
</dbReference>
<accession>A0A2T2WFD3</accession>
<reference evidence="6 7" key="1">
    <citation type="journal article" date="2014" name="BMC Genomics">
        <title>Comparison of environmental and isolate Sulfobacillus genomes reveals diverse carbon, sulfur, nitrogen, and hydrogen metabolisms.</title>
        <authorList>
            <person name="Justice N.B."/>
            <person name="Norman A."/>
            <person name="Brown C.T."/>
            <person name="Singh A."/>
            <person name="Thomas B.C."/>
            <person name="Banfield J.F."/>
        </authorList>
    </citation>
    <scope>NUCLEOTIDE SEQUENCE [LARGE SCALE GENOMIC DNA]</scope>
    <source>
        <strain evidence="6">AMDSBA3</strain>
    </source>
</reference>
<dbReference type="InterPro" id="IPR004136">
    <property type="entry name" value="NMO"/>
</dbReference>
<protein>
    <recommendedName>
        <fullName evidence="2">Probable nitronate monooxygenase</fullName>
    </recommendedName>
</protein>
<gene>
    <name evidence="6" type="ORF">C7B45_12740</name>
</gene>
<evidence type="ECO:0000256" key="2">
    <source>
        <dbReference type="ARBA" id="ARBA00013457"/>
    </source>
</evidence>
<evidence type="ECO:0000256" key="1">
    <source>
        <dbReference type="ARBA" id="ARBA00003535"/>
    </source>
</evidence>
<keyword evidence="5" id="KW-0560">Oxidoreductase</keyword>
<dbReference type="Proteomes" id="UP000241848">
    <property type="component" value="Unassembled WGS sequence"/>
</dbReference>
<evidence type="ECO:0000313" key="7">
    <source>
        <dbReference type="Proteomes" id="UP000241848"/>
    </source>
</evidence>
<dbReference type="GO" id="GO:0018580">
    <property type="term" value="F:nitronate monooxygenase activity"/>
    <property type="evidence" value="ECO:0007669"/>
    <property type="project" value="InterPro"/>
</dbReference>
<dbReference type="CDD" id="cd04730">
    <property type="entry name" value="NPD_like"/>
    <property type="match status" value="1"/>
</dbReference>
<name>A0A2T2WFD3_9FIRM</name>
<dbReference type="Gene3D" id="3.20.20.70">
    <property type="entry name" value="Aldolase class I"/>
    <property type="match status" value="1"/>
</dbReference>
<dbReference type="SUPFAM" id="SSF51412">
    <property type="entry name" value="Inosine monophosphate dehydrogenase (IMPDH)"/>
    <property type="match status" value="1"/>
</dbReference>
<comment type="function">
    <text evidence="1">Nitronate monooxygenase that uses molecular oxygen to catalyze the oxidative denitrification of alkyl nitronates. Acts on propionate 3-nitronate (P3N), the presumed physiological substrate. Probably functions in the detoxification of P3N, a metabolic poison produced by plants and fungi as a defense mechanism.</text>
</comment>
<dbReference type="Pfam" id="PF03060">
    <property type="entry name" value="NMO"/>
    <property type="match status" value="2"/>
</dbReference>
<organism evidence="6 7">
    <name type="scientific">Sulfobacillus acidophilus</name>
    <dbReference type="NCBI Taxonomy" id="53633"/>
    <lineage>
        <taxon>Bacteria</taxon>
        <taxon>Bacillati</taxon>
        <taxon>Bacillota</taxon>
        <taxon>Clostridia</taxon>
        <taxon>Eubacteriales</taxon>
        <taxon>Clostridiales Family XVII. Incertae Sedis</taxon>
        <taxon>Sulfobacillus</taxon>
    </lineage>
</organism>
<sequence length="328" mass="34766">MMMRTELTRLLGISRPIIQGGLAYLAYAELAAAVSNAGGLGQITATTLAGPKELEEEIARVRRLTSRPFGVNFALGHHPIDDLLNEALQARVPVISITGGNPAPYADRIIASGARLMVLVAGVRAAKKAEELGASVVIGVGFEGGGHLGRDDVGTMLLTRRLLDAVNVPVVASGGLADGWQLAAALALGAVGIEMGTRFVATQECIAHERYKQALLEGDINETLVIERSIGRPARVLPSAHVRAILNLEQQEAGVEKLLPYIRGELNVQAVLQGHLEDGFVWAGQVIGLIHDIPTVAQLLQRMEAEAEVACKRLTHLFDEGSPGLASE</sequence>
<evidence type="ECO:0000256" key="5">
    <source>
        <dbReference type="ARBA" id="ARBA00023002"/>
    </source>
</evidence>
<evidence type="ECO:0000313" key="6">
    <source>
        <dbReference type="EMBL" id="PSR20957.1"/>
    </source>
</evidence>
<dbReference type="GO" id="GO:0051213">
    <property type="term" value="F:dioxygenase activity"/>
    <property type="evidence" value="ECO:0007669"/>
    <property type="project" value="UniProtKB-KW"/>
</dbReference>